<keyword evidence="2" id="KW-1185">Reference proteome</keyword>
<evidence type="ECO:0000313" key="1">
    <source>
        <dbReference type="EMBL" id="MBF8999765.1"/>
    </source>
</evidence>
<reference evidence="1 2" key="1">
    <citation type="submission" date="2020-11" db="EMBL/GenBank/DDBJ databases">
        <title>Vibrio nitrifigilis sp. nov., a marine nitrogen-fixing bacterium isolated from the lagoon sediment of an islet inside an atoll.</title>
        <authorList>
            <person name="Wang L.-T."/>
            <person name="Shieh W.Y."/>
        </authorList>
    </citation>
    <scope>NUCLEOTIDE SEQUENCE [LARGE SCALE GENOMIC DNA]</scope>
    <source>
        <strain evidence="1 2">NFV-1</strain>
    </source>
</reference>
<gene>
    <name evidence="1" type="ORF">I1A42_04195</name>
</gene>
<proteinExistence type="predicted"/>
<dbReference type="RefSeq" id="WP_196122749.1">
    <property type="nucleotide sequence ID" value="NZ_JADPMR010000001.1"/>
</dbReference>
<sequence>MADIVEEMDIYYETLNERPDLGWFLQGHMVVEFMLRKRLSERNPELAHQLRKASFFSILKAALNNDIVSQIAYDVLSQINSIRNKYAHELSYRPTLEEWIGLWSSAQNAFSDMTDGIEQGLAELESVQRLEDANRFSLNELFVQICHDI</sequence>
<dbReference type="Proteomes" id="UP000597206">
    <property type="component" value="Unassembled WGS sequence"/>
</dbReference>
<organism evidence="1 2">
    <name type="scientific">Vibrio nitrifigilis</name>
    <dbReference type="NCBI Taxonomy" id="2789781"/>
    <lineage>
        <taxon>Bacteria</taxon>
        <taxon>Pseudomonadati</taxon>
        <taxon>Pseudomonadota</taxon>
        <taxon>Gammaproteobacteria</taxon>
        <taxon>Vibrionales</taxon>
        <taxon>Vibrionaceae</taxon>
        <taxon>Vibrio</taxon>
    </lineage>
</organism>
<protein>
    <recommendedName>
        <fullName evidence="3">DUF4145 domain-containing protein</fullName>
    </recommendedName>
</protein>
<accession>A0ABS0GBK1</accession>
<evidence type="ECO:0000313" key="2">
    <source>
        <dbReference type="Proteomes" id="UP000597206"/>
    </source>
</evidence>
<name>A0ABS0GBK1_9VIBR</name>
<dbReference type="EMBL" id="JADPMR010000001">
    <property type="protein sequence ID" value="MBF8999765.1"/>
    <property type="molecule type" value="Genomic_DNA"/>
</dbReference>
<comment type="caution">
    <text evidence="1">The sequence shown here is derived from an EMBL/GenBank/DDBJ whole genome shotgun (WGS) entry which is preliminary data.</text>
</comment>
<evidence type="ECO:0008006" key="3">
    <source>
        <dbReference type="Google" id="ProtNLM"/>
    </source>
</evidence>